<dbReference type="InterPro" id="IPR013094">
    <property type="entry name" value="AB_hydrolase_3"/>
</dbReference>
<dbReference type="InterPro" id="IPR050300">
    <property type="entry name" value="GDXG_lipolytic_enzyme"/>
</dbReference>
<dbReference type="RefSeq" id="WP_189315344.1">
    <property type="nucleotide sequence ID" value="NZ_BMQA01000035.1"/>
</dbReference>
<sequence length="360" mass="38741">MPSIRKRGISRKTAVAAVFSLALGTFAATSALAVPAQSKSTPEWPLVLEPDAKAFADAAAKTPPIYTLSPADARKALEDVQSGPIDKLPADISHRTLKVGPTGTVDIRIVRPEGVTGKLPAVVYTHGGGWVLGSENTHDRLVRQIANGAHAAVIFVDYTPSPEAQFPVPIEQAYAVTKWVAEHGDDINVDGSRLAIAGDSVGGNMATAVTLMAKQRGGPKLDGQVMMYPVTNADFNTDSYHTFANGPWLTRKSMQWFWDNYAPNKKDRENILASPLRASLNQLKGLPKTLLITDEGDVLRDEGEAYAAKLRAAGTDITTVRYQGTIHDFAMLNPVANTNATKAAVKQVSEFLYDDLYGRS</sequence>
<dbReference type="InterPro" id="IPR029058">
    <property type="entry name" value="AB_hydrolase_fold"/>
</dbReference>
<evidence type="ECO:0000259" key="3">
    <source>
        <dbReference type="Pfam" id="PF07859"/>
    </source>
</evidence>
<evidence type="ECO:0000256" key="2">
    <source>
        <dbReference type="SAM" id="SignalP"/>
    </source>
</evidence>
<dbReference type="PANTHER" id="PTHR48081:SF8">
    <property type="entry name" value="ALPHA_BETA HYDROLASE FOLD-3 DOMAIN-CONTAINING PROTEIN-RELATED"/>
    <property type="match status" value="1"/>
</dbReference>
<dbReference type="AlphaFoldDB" id="A0A917L6R9"/>
<dbReference type="PANTHER" id="PTHR48081">
    <property type="entry name" value="AB HYDROLASE SUPERFAMILY PROTEIN C4A8.06C"/>
    <property type="match status" value="1"/>
</dbReference>
<evidence type="ECO:0000313" key="5">
    <source>
        <dbReference type="Proteomes" id="UP000657574"/>
    </source>
</evidence>
<dbReference type="Proteomes" id="UP000657574">
    <property type="component" value="Unassembled WGS sequence"/>
</dbReference>
<evidence type="ECO:0000313" key="4">
    <source>
        <dbReference type="EMBL" id="GGJ48676.1"/>
    </source>
</evidence>
<keyword evidence="1" id="KW-0378">Hydrolase</keyword>
<reference evidence="4" key="2">
    <citation type="submission" date="2020-09" db="EMBL/GenBank/DDBJ databases">
        <authorList>
            <person name="Sun Q."/>
            <person name="Ohkuma M."/>
        </authorList>
    </citation>
    <scope>NUCLEOTIDE SEQUENCE</scope>
    <source>
        <strain evidence="4">JCM 3086</strain>
    </source>
</reference>
<keyword evidence="2" id="KW-0732">Signal</keyword>
<evidence type="ECO:0000256" key="1">
    <source>
        <dbReference type="ARBA" id="ARBA00022801"/>
    </source>
</evidence>
<dbReference type="EMBL" id="BMQA01000035">
    <property type="protein sequence ID" value="GGJ48676.1"/>
    <property type="molecule type" value="Genomic_DNA"/>
</dbReference>
<feature type="domain" description="Alpha/beta hydrolase fold-3" evidence="3">
    <location>
        <begin position="122"/>
        <end position="330"/>
    </location>
</feature>
<dbReference type="Pfam" id="PF07859">
    <property type="entry name" value="Abhydrolase_3"/>
    <property type="match status" value="1"/>
</dbReference>
<feature type="chain" id="PRO_5038578715" evidence="2">
    <location>
        <begin position="28"/>
        <end position="360"/>
    </location>
</feature>
<reference evidence="4" key="1">
    <citation type="journal article" date="2014" name="Int. J. Syst. Evol. Microbiol.">
        <title>Complete genome sequence of Corynebacterium casei LMG S-19264T (=DSM 44701T), isolated from a smear-ripened cheese.</title>
        <authorList>
            <consortium name="US DOE Joint Genome Institute (JGI-PGF)"/>
            <person name="Walter F."/>
            <person name="Albersmeier A."/>
            <person name="Kalinowski J."/>
            <person name="Ruckert C."/>
        </authorList>
    </citation>
    <scope>NUCLEOTIDE SEQUENCE</scope>
    <source>
        <strain evidence="4">JCM 3086</strain>
    </source>
</reference>
<name>A0A917L6R9_9ACTN</name>
<dbReference type="SUPFAM" id="SSF53474">
    <property type="entry name" value="alpha/beta-Hydrolases"/>
    <property type="match status" value="1"/>
</dbReference>
<dbReference type="Gene3D" id="3.40.50.1820">
    <property type="entry name" value="alpha/beta hydrolase"/>
    <property type="match status" value="1"/>
</dbReference>
<feature type="signal peptide" evidence="2">
    <location>
        <begin position="1"/>
        <end position="27"/>
    </location>
</feature>
<proteinExistence type="predicted"/>
<gene>
    <name evidence="4" type="ORF">GCM10010121_069740</name>
</gene>
<organism evidence="4 5">
    <name type="scientific">Streptomyces brasiliensis</name>
    <dbReference type="NCBI Taxonomy" id="1954"/>
    <lineage>
        <taxon>Bacteria</taxon>
        <taxon>Bacillati</taxon>
        <taxon>Actinomycetota</taxon>
        <taxon>Actinomycetes</taxon>
        <taxon>Kitasatosporales</taxon>
        <taxon>Streptomycetaceae</taxon>
        <taxon>Streptomyces</taxon>
    </lineage>
</organism>
<protein>
    <submittedName>
        <fullName evidence="4">Esterase</fullName>
    </submittedName>
</protein>
<keyword evidence="5" id="KW-1185">Reference proteome</keyword>
<dbReference type="GO" id="GO:0016787">
    <property type="term" value="F:hydrolase activity"/>
    <property type="evidence" value="ECO:0007669"/>
    <property type="project" value="UniProtKB-KW"/>
</dbReference>
<accession>A0A917L6R9</accession>
<comment type="caution">
    <text evidence="4">The sequence shown here is derived from an EMBL/GenBank/DDBJ whole genome shotgun (WGS) entry which is preliminary data.</text>
</comment>